<dbReference type="PANTHER" id="PTHR32305">
    <property type="match status" value="1"/>
</dbReference>
<keyword evidence="6" id="KW-1185">Reference proteome</keyword>
<dbReference type="InterPro" id="IPR022385">
    <property type="entry name" value="Rhs_assc_core"/>
</dbReference>
<dbReference type="NCBIfam" id="TIGR01643">
    <property type="entry name" value="YD_repeat_2x"/>
    <property type="match status" value="2"/>
</dbReference>
<feature type="chain" id="PRO_5037295867" evidence="3">
    <location>
        <begin position="36"/>
        <end position="2270"/>
    </location>
</feature>
<keyword evidence="3" id="KW-0732">Signal</keyword>
<protein>
    <submittedName>
        <fullName evidence="5">RHS repeat-associated protein</fullName>
    </submittedName>
</protein>
<reference evidence="5" key="1">
    <citation type="submission" date="2020-10" db="EMBL/GenBank/DDBJ databases">
        <title>Sequencing the genomes of 1000 actinobacteria strains.</title>
        <authorList>
            <person name="Klenk H.-P."/>
        </authorList>
    </citation>
    <scope>NUCLEOTIDE SEQUENCE</scope>
    <source>
        <strain evidence="5">DSM 45354</strain>
    </source>
</reference>
<feature type="signal peptide" evidence="3">
    <location>
        <begin position="1"/>
        <end position="35"/>
    </location>
</feature>
<name>A0A927RJM2_9ACTN</name>
<dbReference type="InterPro" id="IPR056823">
    <property type="entry name" value="TEN-like_YD-shell"/>
</dbReference>
<keyword evidence="1" id="KW-0677">Repeat</keyword>
<dbReference type="InterPro" id="IPR003587">
    <property type="entry name" value="Hint_dom_N"/>
</dbReference>
<evidence type="ECO:0000259" key="4">
    <source>
        <dbReference type="SMART" id="SM00306"/>
    </source>
</evidence>
<evidence type="ECO:0000256" key="2">
    <source>
        <dbReference type="SAM" id="MobiDB-lite"/>
    </source>
</evidence>
<dbReference type="InterPro" id="IPR050708">
    <property type="entry name" value="T6SS_VgrG/RHS"/>
</dbReference>
<dbReference type="InterPro" id="IPR036844">
    <property type="entry name" value="Hint_dom_sf"/>
</dbReference>
<dbReference type="RefSeq" id="WP_192750036.1">
    <property type="nucleotide sequence ID" value="NZ_BAABJL010000278.1"/>
</dbReference>
<feature type="domain" description="Hint" evidence="4">
    <location>
        <begin position="2030"/>
        <end position="2125"/>
    </location>
</feature>
<sequence>MSGRRSRGSMTRMGTMARLVAVATAIVLTATTMQAAPAMSDTGDWTPPPTQPVKSVPVRPVHAKLDTTPDPAKRATVRSVPKATWPSGAASVELPSAARTAITGSAGAIRAGLLPVWIQAAPSDSASTAKKPSAGLAPPSSVDRVRVEVAGRSATDRVGVTGVLLRLEPEEAGEIGSEVATPEKRETAARKGGAASQGVRLTLDYSMYQTAFGADWSRRLRLVQLPECAWSTPEQAACQQVTPLTSENDESSRRLSGKVELTTAGGPTVIAALAGSSSDAGDFAATSLTASSTWAAGGSSGDFTWSYPFRVPPAVGGPEPSVALSYSAQSVDGRQGSTNNQPSWIGEGFDLGMSYVERKYGSCADDGHAGKGDLCWKYDNATLSLNGKSTELVKDDKTGAWRLKDDDGSRVQRLTNPIDNGDNDREYWKVTTTDGTQYHFGLYQLPGWTSGKPTTNSVLWAPVAGDDADAGDGKSEPCYSSSGFASSFCNQAWRWMLDYVVDPNGNVMSYYYGREGNFYAKNGVATPGTQYMRGAILSRIEYGQRSNTIYSTPTPFRVLFGTAQRCVPTSTEPCTTLTSTNQGAWPDVPFDQLCASGQACTGKTSPTFFSQLRLSTIRTQVWVSGTTYRDVDTWTLTQSFPSPGDGTSAALWLTSIAQTGKVGEAADAITLPKVVFGGTQLTNRVDALEGIAPLRKWRVRTITSETGGRLQVNYTATECSRSALPAVDTNTKRCFPSYWTPPGKTQPELDWFHKYLAAQVLQIDQTGGAPTVQTGYSYPANGAAWHYDDTDGITPNKYRTWSQWRGYTLVTTTLGDSLTATRSQSTARYFRGMDGDRLSGGGTKNAVVTDSEGVSVDDANHLAGIVRETRVLNGVGGAEVSGEISDPWVRQTAFRDQPSGDIAAHIVRVGKSRTRTTLDGDRGVRGTTSVSTFTDDGLIATVDDQGDDATTGDDQCTRTTYAQDTDTWMLDYPSRVETVSVKCAGTPSRPDDVISDVRTAYDTQAVGAAPTKGDATRSERVASYSGGSPVYQTVSTSTYDAHGRVRTVTDADDKTTTTTYTPATGGPLTQTVEKNPLGHTLTTKLEAAWGSATSIVDTNGENTDLAYDALGRLKSVWLANRTQEQQPNLRFAYSVTATAPPAVATSTLRHDGTTFNTSYDIFDSWLRPRQTQRPGANGGRVVADTIYDKRGLVEKTRADFYNSAVPGAGLVSVTDAGTPALTSFTYDGVGRESAQTLTTSGQQRWQTTTRYGGDRTYVDPPTGAPGVTTITDARGNVVERREHPGGAPSGSFTATTYSYDHADRLAGISDVAGNDWTYTYDLRGRQTSTSDPDKGTTVSTYDDLDRVATSTDARGEKLAYSYDALGRKTGLFAGSTAGTKLAEWTFDTIPGAEGMPVASTRYIDGAAYTNKVVTYDELYRPTREETVIPAAEEGLGGTYRKDYTYNLDGTLDTAILPQAGGLPLEILTQSYNDLGMPTTLEGRSSYVKDTVYSPLGDPEQYILARALDSKHVSLTMEYEDGTRRLKRAYADDQTNTELPTDRSFTYDAAGNVLSATEVAGTPDEVECYRYDGYQRLADSWTQASGGCSAGPSGAVLGGPAPYWTSWTYTSTGQRKTQTAHLSSGDVTSTFVYPAAGKPQPHAVQSITNGSTVKKYVYDEAGNTTSRVNHSTGATQTLDWDGEGRLESVTEGGDVSGLVYDADGTLLLRRDAAETVLYVGETEVHESAAGAISAQRHYSHNGQTVAVRATDGAGGTKISWLVGDPQNTALVAIDEGTQQASRRRQNPFGVLRSNPTWPSTRGFVGGVPHKETGLTHLGAREYDPATGNFLSADPVLDPTSPQSLNAYSYAGNNPVTLSDPSGLYPIDEWGDPYPAPPRVPAGDGAPYDGGQSRAHREQVREVQHANQQVTRARGAKEVARKQLVKAAQAVVTLMADELGITDAVDCFTTGDTGSCLSTAGTVLLSFVGGVAGKLVVKYGAPWKWRRAARVAGELGRLSGDLASGLRAYAKHSDELANAERNLARVASACGMRSFAGSTLVLMAGGKLKPIADVKVGDRVVATDPQTGEQRVEPVTAVWVHQDKLVDLRVDAGVVTTTEDHPFWNATDREWQDAANIDPGDQLLAANGDKTRLGGIAWATQHTDTAYNLTIANIHTYHVLAGTAPVLVHNTTCPWTSYRKFDGDGHPVDGTQLPTNEALDAAERWVGPDYSEPVAGSGRYVSQDGARVARMGDSDITGRHGGGPHMNFERLGPNPRKPGKSMVIENRHVYLQ</sequence>
<dbReference type="CDD" id="cd00081">
    <property type="entry name" value="Hint"/>
    <property type="match status" value="1"/>
</dbReference>
<dbReference type="Gene3D" id="2.180.10.10">
    <property type="entry name" value="RHS repeat-associated core"/>
    <property type="match status" value="2"/>
</dbReference>
<dbReference type="InterPro" id="IPR006530">
    <property type="entry name" value="YD"/>
</dbReference>
<evidence type="ECO:0000313" key="5">
    <source>
        <dbReference type="EMBL" id="MBE1605793.1"/>
    </source>
</evidence>
<dbReference type="Proteomes" id="UP000638648">
    <property type="component" value="Unassembled WGS sequence"/>
</dbReference>
<dbReference type="Gene3D" id="2.170.16.10">
    <property type="entry name" value="Hedgehog/Intein (Hint) domain"/>
    <property type="match status" value="1"/>
</dbReference>
<feature type="region of interest" description="Disordered" evidence="2">
    <location>
        <begin position="63"/>
        <end position="82"/>
    </location>
</feature>
<dbReference type="Pfam" id="PF25023">
    <property type="entry name" value="TEN_YD-shell"/>
    <property type="match status" value="1"/>
</dbReference>
<organism evidence="5 6">
    <name type="scientific">Actinopolymorpha pittospori</name>
    <dbReference type="NCBI Taxonomy" id="648752"/>
    <lineage>
        <taxon>Bacteria</taxon>
        <taxon>Bacillati</taxon>
        <taxon>Actinomycetota</taxon>
        <taxon>Actinomycetes</taxon>
        <taxon>Propionibacteriales</taxon>
        <taxon>Actinopolymorphaceae</taxon>
        <taxon>Actinopolymorpha</taxon>
    </lineage>
</organism>
<evidence type="ECO:0000313" key="6">
    <source>
        <dbReference type="Proteomes" id="UP000638648"/>
    </source>
</evidence>
<dbReference type="SUPFAM" id="SSF51294">
    <property type="entry name" value="Hedgehog/intein (Hint) domain"/>
    <property type="match status" value="1"/>
</dbReference>
<comment type="caution">
    <text evidence="5">The sequence shown here is derived from an EMBL/GenBank/DDBJ whole genome shotgun (WGS) entry which is preliminary data.</text>
</comment>
<dbReference type="InterPro" id="IPR031325">
    <property type="entry name" value="RHS_repeat"/>
</dbReference>
<evidence type="ECO:0000256" key="1">
    <source>
        <dbReference type="ARBA" id="ARBA00022737"/>
    </source>
</evidence>
<dbReference type="EMBL" id="JADBEM010000001">
    <property type="protein sequence ID" value="MBE1605793.1"/>
    <property type="molecule type" value="Genomic_DNA"/>
</dbReference>
<evidence type="ECO:0000256" key="3">
    <source>
        <dbReference type="SAM" id="SignalP"/>
    </source>
</evidence>
<feature type="compositionally biased region" description="Basic and acidic residues" evidence="2">
    <location>
        <begin position="63"/>
        <end position="73"/>
    </location>
</feature>
<dbReference type="NCBIfam" id="TIGR03696">
    <property type="entry name" value="Rhs_assc_core"/>
    <property type="match status" value="1"/>
</dbReference>
<dbReference type="Pfam" id="PF07591">
    <property type="entry name" value="PT-HINT"/>
    <property type="match status" value="1"/>
</dbReference>
<proteinExistence type="predicted"/>
<dbReference type="SMART" id="SM00306">
    <property type="entry name" value="HintN"/>
    <property type="match status" value="1"/>
</dbReference>
<gene>
    <name evidence="5" type="ORF">HEB94_002641</name>
</gene>
<accession>A0A927RJM2</accession>
<dbReference type="Pfam" id="PF05593">
    <property type="entry name" value="RHS_repeat"/>
    <property type="match status" value="2"/>
</dbReference>
<dbReference type="PANTHER" id="PTHR32305:SF17">
    <property type="entry name" value="TRNA NUCLEASE WAPA"/>
    <property type="match status" value="1"/>
</dbReference>